<evidence type="ECO:0000256" key="2">
    <source>
        <dbReference type="ARBA" id="ARBA00022448"/>
    </source>
</evidence>
<keyword evidence="4 9" id="KW-0812">Transmembrane</keyword>
<evidence type="ECO:0000256" key="4">
    <source>
        <dbReference type="ARBA" id="ARBA00022692"/>
    </source>
</evidence>
<keyword evidence="6 11" id="KW-0798">TonB box</keyword>
<evidence type="ECO:0000256" key="9">
    <source>
        <dbReference type="PROSITE-ProRule" id="PRU01360"/>
    </source>
</evidence>
<evidence type="ECO:0000256" key="7">
    <source>
        <dbReference type="ARBA" id="ARBA00023136"/>
    </source>
</evidence>
<name>A0ABP3S6M8_9CAUL</name>
<dbReference type="SUPFAM" id="SSF56935">
    <property type="entry name" value="Porins"/>
    <property type="match status" value="1"/>
</dbReference>
<feature type="compositionally biased region" description="Acidic residues" evidence="12">
    <location>
        <begin position="284"/>
        <end position="294"/>
    </location>
</feature>
<evidence type="ECO:0000256" key="12">
    <source>
        <dbReference type="SAM" id="MobiDB-lite"/>
    </source>
</evidence>
<evidence type="ECO:0000256" key="1">
    <source>
        <dbReference type="ARBA" id="ARBA00004571"/>
    </source>
</evidence>
<evidence type="ECO:0000256" key="3">
    <source>
        <dbReference type="ARBA" id="ARBA00022452"/>
    </source>
</evidence>
<dbReference type="PROSITE" id="PS52016">
    <property type="entry name" value="TONB_DEPENDENT_REC_3"/>
    <property type="match status" value="1"/>
</dbReference>
<keyword evidence="16" id="KW-1185">Reference proteome</keyword>
<sequence length="1015" mass="108150">MAMASPALAQDAGQEAQLDEVVVTGSRIPQANLVTTSPVTQVTGEDIDVAGVTRVEDLVSQLPQAFAAQNSTVSNGATGTATVSLRNLGASRTLVLIDGRRMGYGSPTAVAADLNQIPEQLVERVEVLTGGASAVYGSDAIAGVVNFIMKKDFEGIQIDSQYGFYQHTNDYDGVGNLRAEIARRAALNPSEYALPEDDVMDGESRSFNIVMGVGSGDGKGHLTAYAGYRSNNPILQRDRDYSACAIGNPAGSAPNTYTCGGSPTSAGGYFRDDGVNNNGNAGPDNEDGTDDDVPDTNPLPSFDFTRGAGGSFVDFDPDLNFFNFAPLNYYQRPDERYTFGAMGDYQVNDKVEAFAQLMFSDYRSIAQIAPSGVFGQVNTINCDNPLLSAAQAAAIGCGALAQQAFEEGFIDDPNIVPFTIGRRNVEGGPRQSDLRYTSYRGTVGLRGEIMTGWNYDVAAQFSRVTTTQISRNDFSVTRLKRALDVISVGGVATCRSAATVAQGGTGLDPACVPYNIFTPGGVTQAALDYMQVPLILTGETTQQIVTAAVTGDTGFSLPTTSRTLQVAFGAEYRRDFLSLEPDTNFSTNDGAGLGGPTIAVAGDTDVAEVFAEFQLPLADDQSWAYSASIDGAYRRSEYAKFGADTWKVGADYAPVEDIRFRASYSRAVRAPDVLELFTAQGPALFGMDFDPCSLPGREEPVPAACIGTNPWQVSLGQSQSGNLDNSAGQYNFLAGGNPDLNPEEADTVTLGAVWTPSFLPRFNLSIDYFSVKIDGAIQTIGAQNTLDLCYNANDAAACSRIKRNASTGSLWGPNGGLIEDLNINIGGFETSGVDFNANYGVDLEDWGVNGAGSLRFSFVGTLLNELITDTGAGQANSVYDCTGFYGNQCGTPNPEWRHRARLTWSTPWNIDVSGTWRHFSEVEFAVLKADGSLNNGVRGDGSDRLDRYFDAKNYLDLAATWQVRDTVTLRAGVNNVLDSDPPLTPSAGNAGNGNTFPQVYDAMGRFVFFGVTANF</sequence>
<dbReference type="InterPro" id="IPR000531">
    <property type="entry name" value="Beta-barrel_TonB"/>
</dbReference>
<keyword evidence="5" id="KW-0732">Signal</keyword>
<feature type="short sequence motif" description="TonB C-terminal box" evidence="10">
    <location>
        <begin position="998"/>
        <end position="1015"/>
    </location>
</feature>
<accession>A0ABP3S6M8</accession>
<evidence type="ECO:0000256" key="11">
    <source>
        <dbReference type="RuleBase" id="RU003357"/>
    </source>
</evidence>
<dbReference type="PROSITE" id="PS01156">
    <property type="entry name" value="TONB_DEPENDENT_REC_2"/>
    <property type="match status" value="1"/>
</dbReference>
<dbReference type="PANTHER" id="PTHR47234:SF2">
    <property type="entry name" value="TONB-DEPENDENT RECEPTOR"/>
    <property type="match status" value="1"/>
</dbReference>
<dbReference type="InterPro" id="IPR010917">
    <property type="entry name" value="TonB_rcpt_CS"/>
</dbReference>
<evidence type="ECO:0000256" key="10">
    <source>
        <dbReference type="PROSITE-ProRule" id="PRU10144"/>
    </source>
</evidence>
<evidence type="ECO:0000313" key="15">
    <source>
        <dbReference type="EMBL" id="GAA0627768.1"/>
    </source>
</evidence>
<dbReference type="InterPro" id="IPR037066">
    <property type="entry name" value="Plug_dom_sf"/>
</dbReference>
<evidence type="ECO:0000256" key="5">
    <source>
        <dbReference type="ARBA" id="ARBA00022729"/>
    </source>
</evidence>
<dbReference type="EMBL" id="BAAAGA010000006">
    <property type="protein sequence ID" value="GAA0627768.1"/>
    <property type="molecule type" value="Genomic_DNA"/>
</dbReference>
<dbReference type="Pfam" id="PF00593">
    <property type="entry name" value="TonB_dep_Rec_b-barrel"/>
    <property type="match status" value="1"/>
</dbReference>
<organism evidence="15 16">
    <name type="scientific">Brevundimonas kwangchunensis</name>
    <dbReference type="NCBI Taxonomy" id="322163"/>
    <lineage>
        <taxon>Bacteria</taxon>
        <taxon>Pseudomonadati</taxon>
        <taxon>Pseudomonadota</taxon>
        <taxon>Alphaproteobacteria</taxon>
        <taxon>Caulobacterales</taxon>
        <taxon>Caulobacteraceae</taxon>
        <taxon>Brevundimonas</taxon>
    </lineage>
</organism>
<comment type="subcellular location">
    <subcellularLocation>
        <location evidence="1 9">Cell outer membrane</location>
        <topology evidence="1 9">Multi-pass membrane protein</topology>
    </subcellularLocation>
</comment>
<dbReference type="InterPro" id="IPR039426">
    <property type="entry name" value="TonB-dep_rcpt-like"/>
</dbReference>
<evidence type="ECO:0000256" key="8">
    <source>
        <dbReference type="ARBA" id="ARBA00023237"/>
    </source>
</evidence>
<evidence type="ECO:0000313" key="16">
    <source>
        <dbReference type="Proteomes" id="UP001501352"/>
    </source>
</evidence>
<evidence type="ECO:0000256" key="6">
    <source>
        <dbReference type="ARBA" id="ARBA00023077"/>
    </source>
</evidence>
<keyword evidence="8 9" id="KW-0998">Cell outer membrane</keyword>
<keyword evidence="15" id="KW-0675">Receptor</keyword>
<dbReference type="InterPro" id="IPR012910">
    <property type="entry name" value="Plug_dom"/>
</dbReference>
<dbReference type="Gene3D" id="2.40.170.20">
    <property type="entry name" value="TonB-dependent receptor, beta-barrel domain"/>
    <property type="match status" value="1"/>
</dbReference>
<keyword evidence="3 9" id="KW-1134">Transmembrane beta strand</keyword>
<evidence type="ECO:0000259" key="13">
    <source>
        <dbReference type="Pfam" id="PF00593"/>
    </source>
</evidence>
<comment type="similarity">
    <text evidence="9 11">Belongs to the TonB-dependent receptor family.</text>
</comment>
<protein>
    <submittedName>
        <fullName evidence="15">TonB-dependent receptor</fullName>
    </submittedName>
</protein>
<feature type="region of interest" description="Disordered" evidence="12">
    <location>
        <begin position="270"/>
        <end position="301"/>
    </location>
</feature>
<dbReference type="PANTHER" id="PTHR47234">
    <property type="match status" value="1"/>
</dbReference>
<dbReference type="Proteomes" id="UP001501352">
    <property type="component" value="Unassembled WGS sequence"/>
</dbReference>
<dbReference type="Gene3D" id="2.170.130.10">
    <property type="entry name" value="TonB-dependent receptor, plug domain"/>
    <property type="match status" value="1"/>
</dbReference>
<gene>
    <name evidence="15" type="ORF">GCM10009422_25990</name>
</gene>
<comment type="caution">
    <text evidence="15">The sequence shown here is derived from an EMBL/GenBank/DDBJ whole genome shotgun (WGS) entry which is preliminary data.</text>
</comment>
<feature type="domain" description="TonB-dependent receptor plug" evidence="14">
    <location>
        <begin position="35"/>
        <end position="144"/>
    </location>
</feature>
<evidence type="ECO:0000259" key="14">
    <source>
        <dbReference type="Pfam" id="PF07715"/>
    </source>
</evidence>
<proteinExistence type="inferred from homology"/>
<dbReference type="InterPro" id="IPR036942">
    <property type="entry name" value="Beta-barrel_TonB_sf"/>
</dbReference>
<feature type="domain" description="TonB-dependent receptor-like beta-barrel" evidence="13">
    <location>
        <begin position="431"/>
        <end position="976"/>
    </location>
</feature>
<reference evidence="16" key="1">
    <citation type="journal article" date="2019" name="Int. J. Syst. Evol. Microbiol.">
        <title>The Global Catalogue of Microorganisms (GCM) 10K type strain sequencing project: providing services to taxonomists for standard genome sequencing and annotation.</title>
        <authorList>
            <consortium name="The Broad Institute Genomics Platform"/>
            <consortium name="The Broad Institute Genome Sequencing Center for Infectious Disease"/>
            <person name="Wu L."/>
            <person name="Ma J."/>
        </authorList>
    </citation>
    <scope>NUCLEOTIDE SEQUENCE [LARGE SCALE GENOMIC DNA]</scope>
    <source>
        <strain evidence="16">JCM 12928</strain>
    </source>
</reference>
<keyword evidence="7 9" id="KW-0472">Membrane</keyword>
<dbReference type="Pfam" id="PF07715">
    <property type="entry name" value="Plug"/>
    <property type="match status" value="1"/>
</dbReference>
<keyword evidence="2 9" id="KW-0813">Transport</keyword>